<evidence type="ECO:0000313" key="1">
    <source>
        <dbReference type="EMBL" id="MEX3933148.1"/>
    </source>
</evidence>
<comment type="caution">
    <text evidence="1">The sequence shown here is derived from an EMBL/GenBank/DDBJ whole genome shotgun (WGS) entry which is preliminary data.</text>
</comment>
<dbReference type="Proteomes" id="UP001558850">
    <property type="component" value="Unassembled WGS sequence"/>
</dbReference>
<name>A0ACC6U0I3_9BURK</name>
<accession>A0ACC6U0I3</accession>
<proteinExistence type="predicted"/>
<keyword evidence="2" id="KW-1185">Reference proteome</keyword>
<sequence>MLTDNGAQIRRCTAGTEFIALHHHSRVKVNDVIQHWLDADINDA</sequence>
<protein>
    <submittedName>
        <fullName evidence="1">Uncharacterized protein</fullName>
    </submittedName>
</protein>
<reference evidence="1" key="1">
    <citation type="submission" date="2024-07" db="EMBL/GenBank/DDBJ databases">
        <title>A survey of Mimosa microsymbionts across Brazilian biomes reveals a high diversity of Paraburkholderia nodulating endemic species, but also that Cupriavidus is common as a symbiont of widespread species.</title>
        <authorList>
            <person name="Rouws L."/>
            <person name="Barauna A."/>
            <person name="Beukes C."/>
            <person name="Rouws J.R.C."/>
            <person name="De Faria S.M."/>
            <person name="Gross E."/>
            <person name="Bueno Dos Reis Junior F."/>
            <person name="Simon M.F."/>
            <person name="Maluk M."/>
            <person name="Odee D.W."/>
            <person name="Kenicer G."/>
            <person name="Young J.P.W."/>
            <person name="Reis V.M."/>
            <person name="Zilli J."/>
            <person name="James E.K."/>
        </authorList>
    </citation>
    <scope>NUCLEOTIDE SEQUENCE</scope>
    <source>
        <strain evidence="1">EG181B</strain>
    </source>
</reference>
<gene>
    <name evidence="1" type="ORF">AB4Y32_15335</name>
</gene>
<dbReference type="EMBL" id="JBFRCH010000007">
    <property type="protein sequence ID" value="MEX3933148.1"/>
    <property type="molecule type" value="Genomic_DNA"/>
</dbReference>
<evidence type="ECO:0000313" key="2">
    <source>
        <dbReference type="Proteomes" id="UP001558850"/>
    </source>
</evidence>
<organism evidence="1 2">
    <name type="scientific">Paraburkholderia phymatum</name>
    <dbReference type="NCBI Taxonomy" id="148447"/>
    <lineage>
        <taxon>Bacteria</taxon>
        <taxon>Pseudomonadati</taxon>
        <taxon>Pseudomonadota</taxon>
        <taxon>Betaproteobacteria</taxon>
        <taxon>Burkholderiales</taxon>
        <taxon>Burkholderiaceae</taxon>
        <taxon>Paraburkholderia</taxon>
    </lineage>
</organism>